<dbReference type="SUPFAM" id="SSF54768">
    <property type="entry name" value="dsRNA-binding domain-like"/>
    <property type="match status" value="1"/>
</dbReference>
<evidence type="ECO:0000256" key="13">
    <source>
        <dbReference type="ARBA" id="ARBA00022842"/>
    </source>
</evidence>
<sequence>MNVEQFAKLLNEIGIEFKNPKILEQVFYHRSYLNEVKMDIESNERLEFLGDSVLSLVISFYLFSERKGDSEGDLTNLRAYVVKTKSLAQASLKLNLGSYLYLSKGEEQGGGRENPQLLANTYEALLGAVYLDQGLESVKVVIEKTLLPLFEKEIKSGPPKDAKSNLQEIVQEKFKISPQYKIIETKGPDHAKKFLVAVYIKGKEYGRGVGASKQVAEEQSATQALSRLT</sequence>
<dbReference type="GO" id="GO:0003725">
    <property type="term" value="F:double-stranded RNA binding"/>
    <property type="evidence" value="ECO:0007669"/>
    <property type="project" value="TreeGrafter"/>
</dbReference>
<accession>A0A1F5MGA3</accession>
<dbReference type="FunFam" id="3.30.160.20:FF:000003">
    <property type="entry name" value="Ribonuclease 3"/>
    <property type="match status" value="1"/>
</dbReference>
<dbReference type="CDD" id="cd00593">
    <property type="entry name" value="RIBOc"/>
    <property type="match status" value="1"/>
</dbReference>
<dbReference type="GO" id="GO:0006397">
    <property type="term" value="P:mRNA processing"/>
    <property type="evidence" value="ECO:0007669"/>
    <property type="project" value="UniProtKB-UniRule"/>
</dbReference>
<dbReference type="FunFam" id="1.10.1520.10:FF:000001">
    <property type="entry name" value="Ribonuclease 3"/>
    <property type="match status" value="1"/>
</dbReference>
<feature type="domain" description="RNase III" evidence="17">
    <location>
        <begin position="6"/>
        <end position="134"/>
    </location>
</feature>
<dbReference type="GO" id="GO:0019843">
    <property type="term" value="F:rRNA binding"/>
    <property type="evidence" value="ECO:0007669"/>
    <property type="project" value="UniProtKB-KW"/>
</dbReference>
<dbReference type="InterPro" id="IPR011907">
    <property type="entry name" value="RNase_III"/>
</dbReference>
<evidence type="ECO:0000256" key="10">
    <source>
        <dbReference type="ARBA" id="ARBA00022723"/>
    </source>
</evidence>
<feature type="domain" description="DRBM" evidence="16">
    <location>
        <begin position="161"/>
        <end position="229"/>
    </location>
</feature>
<evidence type="ECO:0000259" key="16">
    <source>
        <dbReference type="PROSITE" id="PS50137"/>
    </source>
</evidence>
<dbReference type="AlphaFoldDB" id="A0A1F5MGA3"/>
<keyword evidence="14 15" id="KW-0694">RNA-binding</keyword>
<feature type="active site" evidence="15">
    <location>
        <position position="51"/>
    </location>
</feature>
<dbReference type="GO" id="GO:0008033">
    <property type="term" value="P:tRNA processing"/>
    <property type="evidence" value="ECO:0007669"/>
    <property type="project" value="UniProtKB-KW"/>
</dbReference>
<keyword evidence="8 15" id="KW-0819">tRNA processing</keyword>
<dbReference type="SUPFAM" id="SSF69065">
    <property type="entry name" value="RNase III domain-like"/>
    <property type="match status" value="1"/>
</dbReference>
<evidence type="ECO:0000256" key="15">
    <source>
        <dbReference type="HAMAP-Rule" id="MF_00104"/>
    </source>
</evidence>
<dbReference type="Pfam" id="PF00035">
    <property type="entry name" value="dsrm"/>
    <property type="match status" value="1"/>
</dbReference>
<comment type="subcellular location">
    <subcellularLocation>
        <location evidence="2 15">Cytoplasm</location>
    </subcellularLocation>
</comment>
<keyword evidence="7 15" id="KW-0507">mRNA processing</keyword>
<dbReference type="GO" id="GO:0046872">
    <property type="term" value="F:metal ion binding"/>
    <property type="evidence" value="ECO:0007669"/>
    <property type="project" value="UniProtKB-KW"/>
</dbReference>
<comment type="function">
    <text evidence="15">Digests double-stranded RNA. Involved in the processing of primary rRNA transcript to yield the immediate precursors to the large and small rRNAs (23S and 16S). Processes some mRNAs, and tRNAs when they are encoded in the rRNA operon. Processes pre-crRNA and tracrRNA of type II CRISPR loci if present in the organism.</text>
</comment>
<dbReference type="CDD" id="cd10845">
    <property type="entry name" value="DSRM_RNAse_III_family"/>
    <property type="match status" value="1"/>
</dbReference>
<dbReference type="Proteomes" id="UP000183317">
    <property type="component" value="Unassembled WGS sequence"/>
</dbReference>
<dbReference type="Pfam" id="PF14622">
    <property type="entry name" value="Ribonucleas_3_3"/>
    <property type="match status" value="1"/>
</dbReference>
<comment type="cofactor">
    <cofactor evidence="15">
        <name>Mg(2+)</name>
        <dbReference type="ChEBI" id="CHEBI:18420"/>
    </cofactor>
</comment>
<dbReference type="InterPro" id="IPR000999">
    <property type="entry name" value="RNase_III_dom"/>
</dbReference>
<comment type="subunit">
    <text evidence="4 15">Homodimer.</text>
</comment>
<reference evidence="18 19" key="1">
    <citation type="journal article" date="2016" name="Nat. Commun.">
        <title>Thousands of microbial genomes shed light on interconnected biogeochemical processes in an aquifer system.</title>
        <authorList>
            <person name="Anantharaman K."/>
            <person name="Brown C.T."/>
            <person name="Hug L.A."/>
            <person name="Sharon I."/>
            <person name="Castelle C.J."/>
            <person name="Probst A.J."/>
            <person name="Thomas B.C."/>
            <person name="Singh A."/>
            <person name="Wilkins M.J."/>
            <person name="Karaoz U."/>
            <person name="Brodie E.L."/>
            <person name="Williams K.H."/>
            <person name="Hubbard S.S."/>
            <person name="Banfield J.F."/>
        </authorList>
    </citation>
    <scope>NUCLEOTIDE SEQUENCE [LARGE SCALE GENOMIC DNA]</scope>
</reference>
<dbReference type="EMBL" id="MFDU01000019">
    <property type="protein sequence ID" value="OGE64383.1"/>
    <property type="molecule type" value="Genomic_DNA"/>
</dbReference>
<comment type="similarity">
    <text evidence="3">Belongs to the ribonuclease III family.</text>
</comment>
<dbReference type="PANTHER" id="PTHR11207:SF0">
    <property type="entry name" value="RIBONUCLEASE 3"/>
    <property type="match status" value="1"/>
</dbReference>
<evidence type="ECO:0000256" key="9">
    <source>
        <dbReference type="ARBA" id="ARBA00022722"/>
    </source>
</evidence>
<comment type="catalytic activity">
    <reaction evidence="1 15">
        <text>Endonucleolytic cleavage to 5'-phosphomonoester.</text>
        <dbReference type="EC" id="3.1.26.3"/>
    </reaction>
</comment>
<dbReference type="PROSITE" id="PS00517">
    <property type="entry name" value="RNASE_3_1"/>
    <property type="match status" value="1"/>
</dbReference>
<evidence type="ECO:0000259" key="17">
    <source>
        <dbReference type="PROSITE" id="PS50142"/>
    </source>
</evidence>
<evidence type="ECO:0000256" key="11">
    <source>
        <dbReference type="ARBA" id="ARBA00022759"/>
    </source>
</evidence>
<dbReference type="SMART" id="SM00358">
    <property type="entry name" value="DSRM"/>
    <property type="match status" value="1"/>
</dbReference>
<evidence type="ECO:0000256" key="7">
    <source>
        <dbReference type="ARBA" id="ARBA00022664"/>
    </source>
</evidence>
<evidence type="ECO:0000256" key="6">
    <source>
        <dbReference type="ARBA" id="ARBA00022552"/>
    </source>
</evidence>
<keyword evidence="11 15" id="KW-0255">Endonuclease</keyword>
<evidence type="ECO:0000256" key="3">
    <source>
        <dbReference type="ARBA" id="ARBA00010183"/>
    </source>
</evidence>
<keyword evidence="12 15" id="KW-0378">Hydrolase</keyword>
<dbReference type="InterPro" id="IPR036389">
    <property type="entry name" value="RNase_III_sf"/>
</dbReference>
<dbReference type="GO" id="GO:0004525">
    <property type="term" value="F:ribonuclease III activity"/>
    <property type="evidence" value="ECO:0007669"/>
    <property type="project" value="UniProtKB-UniRule"/>
</dbReference>
<dbReference type="HAMAP" id="MF_00104">
    <property type="entry name" value="RNase_III"/>
    <property type="match status" value="1"/>
</dbReference>
<keyword evidence="10 15" id="KW-0479">Metal-binding</keyword>
<feature type="binding site" evidence="15">
    <location>
        <position position="123"/>
    </location>
    <ligand>
        <name>Mg(2+)</name>
        <dbReference type="ChEBI" id="CHEBI:18420"/>
    </ligand>
</feature>
<keyword evidence="9 15" id="KW-0540">Nuclease</keyword>
<name>A0A1F5MGA3_9BACT</name>
<protein>
    <recommendedName>
        <fullName evidence="15">Ribonuclease 3</fullName>
        <ecNumber evidence="15">3.1.26.3</ecNumber>
    </recommendedName>
    <alternativeName>
        <fullName evidence="15">Ribonuclease III</fullName>
        <shortName evidence="15">RNase III</shortName>
    </alternativeName>
</protein>
<gene>
    <name evidence="15" type="primary">rnc</name>
    <name evidence="18" type="ORF">A3J13_01395</name>
</gene>
<evidence type="ECO:0000313" key="18">
    <source>
        <dbReference type="EMBL" id="OGE64383.1"/>
    </source>
</evidence>
<comment type="caution">
    <text evidence="18">The sequence shown here is derived from an EMBL/GenBank/DDBJ whole genome shotgun (WGS) entry which is preliminary data.</text>
</comment>
<evidence type="ECO:0000256" key="4">
    <source>
        <dbReference type="ARBA" id="ARBA00011738"/>
    </source>
</evidence>
<dbReference type="InterPro" id="IPR014720">
    <property type="entry name" value="dsRBD_dom"/>
</dbReference>
<feature type="binding site" evidence="15">
    <location>
        <position position="120"/>
    </location>
    <ligand>
        <name>Mg(2+)</name>
        <dbReference type="ChEBI" id="CHEBI:18420"/>
    </ligand>
</feature>
<evidence type="ECO:0000256" key="2">
    <source>
        <dbReference type="ARBA" id="ARBA00004496"/>
    </source>
</evidence>
<dbReference type="GO" id="GO:0042802">
    <property type="term" value="F:identical protein binding"/>
    <property type="evidence" value="ECO:0007669"/>
    <property type="project" value="UniProtKB-ARBA"/>
</dbReference>
<keyword evidence="15" id="KW-0699">rRNA-binding</keyword>
<dbReference type="Gene3D" id="1.10.1520.10">
    <property type="entry name" value="Ribonuclease III domain"/>
    <property type="match status" value="1"/>
</dbReference>
<proteinExistence type="inferred from homology"/>
<dbReference type="GO" id="GO:0006364">
    <property type="term" value="P:rRNA processing"/>
    <property type="evidence" value="ECO:0007669"/>
    <property type="project" value="UniProtKB-UniRule"/>
</dbReference>
<evidence type="ECO:0000256" key="8">
    <source>
        <dbReference type="ARBA" id="ARBA00022694"/>
    </source>
</evidence>
<dbReference type="GO" id="GO:0010468">
    <property type="term" value="P:regulation of gene expression"/>
    <property type="evidence" value="ECO:0007669"/>
    <property type="project" value="TreeGrafter"/>
</dbReference>
<feature type="binding site" evidence="15">
    <location>
        <position position="47"/>
    </location>
    <ligand>
        <name>Mg(2+)</name>
        <dbReference type="ChEBI" id="CHEBI:18420"/>
    </ligand>
</feature>
<keyword evidence="6 15" id="KW-0698">rRNA processing</keyword>
<feature type="active site" evidence="15">
    <location>
        <position position="123"/>
    </location>
</feature>
<organism evidence="18 19">
    <name type="scientific">Candidatus Daviesbacteria bacterium RIFCSPLOWO2_02_FULL_36_8</name>
    <dbReference type="NCBI Taxonomy" id="1797793"/>
    <lineage>
        <taxon>Bacteria</taxon>
        <taxon>Candidatus Daviesiibacteriota</taxon>
    </lineage>
</organism>
<dbReference type="GO" id="GO:0005737">
    <property type="term" value="C:cytoplasm"/>
    <property type="evidence" value="ECO:0007669"/>
    <property type="project" value="UniProtKB-SubCell"/>
</dbReference>
<keyword evidence="5 15" id="KW-0963">Cytoplasm</keyword>
<evidence type="ECO:0000313" key="19">
    <source>
        <dbReference type="Proteomes" id="UP000183317"/>
    </source>
</evidence>
<dbReference type="EC" id="3.1.26.3" evidence="15"/>
<evidence type="ECO:0000256" key="12">
    <source>
        <dbReference type="ARBA" id="ARBA00022801"/>
    </source>
</evidence>
<dbReference type="NCBIfam" id="TIGR02191">
    <property type="entry name" value="RNaseIII"/>
    <property type="match status" value="1"/>
</dbReference>
<dbReference type="PROSITE" id="PS50137">
    <property type="entry name" value="DS_RBD"/>
    <property type="match status" value="1"/>
</dbReference>
<evidence type="ECO:0000256" key="1">
    <source>
        <dbReference type="ARBA" id="ARBA00000109"/>
    </source>
</evidence>
<dbReference type="PROSITE" id="PS50142">
    <property type="entry name" value="RNASE_3_2"/>
    <property type="match status" value="1"/>
</dbReference>
<keyword evidence="13 15" id="KW-0460">Magnesium</keyword>
<evidence type="ECO:0000256" key="14">
    <source>
        <dbReference type="ARBA" id="ARBA00022884"/>
    </source>
</evidence>
<dbReference type="Gene3D" id="3.30.160.20">
    <property type="match status" value="1"/>
</dbReference>
<dbReference type="PANTHER" id="PTHR11207">
    <property type="entry name" value="RIBONUCLEASE III"/>
    <property type="match status" value="1"/>
</dbReference>
<dbReference type="SMART" id="SM00535">
    <property type="entry name" value="RIBOc"/>
    <property type="match status" value="1"/>
</dbReference>
<evidence type="ECO:0000256" key="5">
    <source>
        <dbReference type="ARBA" id="ARBA00022490"/>
    </source>
</evidence>